<keyword evidence="1" id="KW-0812">Transmembrane</keyword>
<dbReference type="RefSeq" id="WP_344870282.1">
    <property type="nucleotide sequence ID" value="NZ_BAABDV010000001.1"/>
</dbReference>
<keyword evidence="4" id="KW-1185">Reference proteome</keyword>
<feature type="transmembrane region" description="Helical" evidence="1">
    <location>
        <begin position="37"/>
        <end position="61"/>
    </location>
</feature>
<dbReference type="AlphaFoldDB" id="A0A844Y5T4"/>
<gene>
    <name evidence="3" type="ORF">GRI47_07950</name>
</gene>
<keyword evidence="1" id="KW-0472">Membrane</keyword>
<keyword evidence="2" id="KW-0732">Signal</keyword>
<dbReference type="Proteomes" id="UP000430272">
    <property type="component" value="Unassembled WGS sequence"/>
</dbReference>
<sequence length="73" mass="7165">MIKKLALGTAAATLVAAPVVAQSAPERIAPVADESELGGASIAPAFIVLAIAAVGIGILLVTEDDDDDIPVSA</sequence>
<evidence type="ECO:0008006" key="5">
    <source>
        <dbReference type="Google" id="ProtNLM"/>
    </source>
</evidence>
<organism evidence="3 4">
    <name type="scientific">Qipengyuania pelagi</name>
    <dbReference type="NCBI Taxonomy" id="994320"/>
    <lineage>
        <taxon>Bacteria</taxon>
        <taxon>Pseudomonadati</taxon>
        <taxon>Pseudomonadota</taxon>
        <taxon>Alphaproteobacteria</taxon>
        <taxon>Sphingomonadales</taxon>
        <taxon>Erythrobacteraceae</taxon>
        <taxon>Qipengyuania</taxon>
    </lineage>
</organism>
<name>A0A844Y5T4_9SPHN</name>
<evidence type="ECO:0000313" key="3">
    <source>
        <dbReference type="EMBL" id="MXO53940.1"/>
    </source>
</evidence>
<feature type="signal peptide" evidence="2">
    <location>
        <begin position="1"/>
        <end position="21"/>
    </location>
</feature>
<reference evidence="3 4" key="1">
    <citation type="submission" date="2019-12" db="EMBL/GenBank/DDBJ databases">
        <title>Genomic-based taxomic classification of the family Erythrobacteraceae.</title>
        <authorList>
            <person name="Xu L."/>
        </authorList>
    </citation>
    <scope>NUCLEOTIDE SEQUENCE [LARGE SCALE GENOMIC DNA]</scope>
    <source>
        <strain evidence="3 4">JCM 17468</strain>
    </source>
</reference>
<accession>A0A844Y5T4</accession>
<feature type="chain" id="PRO_5033005183" description="Ferrochelatase" evidence="2">
    <location>
        <begin position="22"/>
        <end position="73"/>
    </location>
</feature>
<dbReference type="EMBL" id="WTYD01000001">
    <property type="protein sequence ID" value="MXO53940.1"/>
    <property type="molecule type" value="Genomic_DNA"/>
</dbReference>
<keyword evidence="1" id="KW-1133">Transmembrane helix</keyword>
<comment type="caution">
    <text evidence="3">The sequence shown here is derived from an EMBL/GenBank/DDBJ whole genome shotgun (WGS) entry which is preliminary data.</text>
</comment>
<evidence type="ECO:0000256" key="1">
    <source>
        <dbReference type="SAM" id="Phobius"/>
    </source>
</evidence>
<protein>
    <recommendedName>
        <fullName evidence="5">Ferrochelatase</fullName>
    </recommendedName>
</protein>
<evidence type="ECO:0000313" key="4">
    <source>
        <dbReference type="Proteomes" id="UP000430272"/>
    </source>
</evidence>
<evidence type="ECO:0000256" key="2">
    <source>
        <dbReference type="SAM" id="SignalP"/>
    </source>
</evidence>
<proteinExistence type="predicted"/>